<accession>A0A811K675</accession>
<dbReference type="Pfam" id="PF13193">
    <property type="entry name" value="AMP-binding_C"/>
    <property type="match status" value="1"/>
</dbReference>
<feature type="domain" description="AMP-dependent synthetase/ligase" evidence="4">
    <location>
        <begin position="33"/>
        <end position="404"/>
    </location>
</feature>
<reference evidence="6" key="1">
    <citation type="submission" date="2020-09" db="EMBL/GenBank/DDBJ databases">
        <authorList>
            <person name="Kikuchi T."/>
        </authorList>
    </citation>
    <scope>NUCLEOTIDE SEQUENCE</scope>
    <source>
        <strain evidence="6">SH1</strain>
    </source>
</reference>
<evidence type="ECO:0000256" key="1">
    <source>
        <dbReference type="ARBA" id="ARBA00004275"/>
    </source>
</evidence>
<dbReference type="GO" id="GO:0005777">
    <property type="term" value="C:peroxisome"/>
    <property type="evidence" value="ECO:0007669"/>
    <property type="project" value="UniProtKB-SubCell"/>
</dbReference>
<dbReference type="Gene3D" id="3.40.50.980">
    <property type="match status" value="2"/>
</dbReference>
<keyword evidence="3" id="KW-0576">Peroxisome</keyword>
<evidence type="ECO:0000259" key="5">
    <source>
        <dbReference type="Pfam" id="PF13193"/>
    </source>
</evidence>
<dbReference type="PANTHER" id="PTHR24096:SF422">
    <property type="entry name" value="BCDNA.GH02901"/>
    <property type="match status" value="1"/>
</dbReference>
<sequence length="543" mass="60732">MSSYLRSEFESVKVADVPFHVEYFNVIKGYADQGRTAFINAETGESKSYQDLLNASYCVNAYLKSIGFGYKDIAGAVLQNCWEFAALYLGTVSRGGCFSGASPLFTEVELSQQFNDAKCKVILCMEYSLELALKTRNDCPLVKHIIVVDSEAKKLPHNVVTLDYILSMNPLTHEMYTNVDVENDMILLPYSSGTTGAPKGVMLTHRCFGTLVRSVDKILNEQMLGKMDANWDFAKENLICVLPFYHIYGFGMLWTFLRNGAKCVVIRKYNPEILFDSIQKYKVRFICLVPPILVFMSRSDLMKKFDLSSLVFVMTGAAPVGKELCDTLKKKFPSIKQIAQAYGMTETSMASHLPVFGRDNPAASGFLIPNFEMKIVDQDTNEIVPLGKVGEILVRSPTIMLGYFNRPKATADTIEKDGWLHTGDLGYLTPDGWTFIVDRCKDLIKVKGLQVAPAELEDILLSHEKVRDSAVIGIPHAEFGEVPKAFVVKKHNSVTAAELDKYVLEKCAPYKRLLGGIVFIDEIPKSPSGKILRRSLKDYKPKL</sequence>
<evidence type="ECO:0000256" key="2">
    <source>
        <dbReference type="ARBA" id="ARBA00006432"/>
    </source>
</evidence>
<dbReference type="InterPro" id="IPR020845">
    <property type="entry name" value="AMP-binding_CS"/>
</dbReference>
<proteinExistence type="inferred from homology"/>
<dbReference type="Gene3D" id="2.30.38.10">
    <property type="entry name" value="Luciferase, Domain 3"/>
    <property type="match status" value="1"/>
</dbReference>
<dbReference type="GO" id="GO:0016405">
    <property type="term" value="F:CoA-ligase activity"/>
    <property type="evidence" value="ECO:0007669"/>
    <property type="project" value="TreeGrafter"/>
</dbReference>
<dbReference type="EMBL" id="CAJFDH010000002">
    <property type="protein sequence ID" value="CAD5210852.1"/>
    <property type="molecule type" value="Genomic_DNA"/>
</dbReference>
<dbReference type="Proteomes" id="UP000614601">
    <property type="component" value="Unassembled WGS sequence"/>
</dbReference>
<comment type="similarity">
    <text evidence="2">Belongs to the ATP-dependent AMP-binding enzyme family.</text>
</comment>
<evidence type="ECO:0000313" key="7">
    <source>
        <dbReference type="Proteomes" id="UP000614601"/>
    </source>
</evidence>
<gene>
    <name evidence="6" type="ORF">BOKJ2_LOCUS3401</name>
</gene>
<dbReference type="PROSITE" id="PS00455">
    <property type="entry name" value="AMP_BINDING"/>
    <property type="match status" value="1"/>
</dbReference>
<dbReference type="InterPro" id="IPR045851">
    <property type="entry name" value="AMP-bd_C_sf"/>
</dbReference>
<dbReference type="Proteomes" id="UP000783686">
    <property type="component" value="Unassembled WGS sequence"/>
</dbReference>
<dbReference type="SUPFAM" id="SSF56801">
    <property type="entry name" value="Acetyl-CoA synthetase-like"/>
    <property type="match status" value="1"/>
</dbReference>
<feature type="domain" description="AMP-binding enzyme C-terminal" evidence="5">
    <location>
        <begin position="455"/>
        <end position="530"/>
    </location>
</feature>
<dbReference type="OrthoDB" id="10253869at2759"/>
<evidence type="ECO:0000256" key="3">
    <source>
        <dbReference type="ARBA" id="ARBA00023140"/>
    </source>
</evidence>
<organism evidence="6 7">
    <name type="scientific">Bursaphelenchus okinawaensis</name>
    <dbReference type="NCBI Taxonomy" id="465554"/>
    <lineage>
        <taxon>Eukaryota</taxon>
        <taxon>Metazoa</taxon>
        <taxon>Ecdysozoa</taxon>
        <taxon>Nematoda</taxon>
        <taxon>Chromadorea</taxon>
        <taxon>Rhabditida</taxon>
        <taxon>Tylenchina</taxon>
        <taxon>Tylenchomorpha</taxon>
        <taxon>Aphelenchoidea</taxon>
        <taxon>Aphelenchoididae</taxon>
        <taxon>Bursaphelenchus</taxon>
    </lineage>
</organism>
<dbReference type="InterPro" id="IPR000873">
    <property type="entry name" value="AMP-dep_synth/lig_dom"/>
</dbReference>
<dbReference type="CDD" id="cd05911">
    <property type="entry name" value="Firefly_Luc_like"/>
    <property type="match status" value="1"/>
</dbReference>
<evidence type="ECO:0000259" key="4">
    <source>
        <dbReference type="Pfam" id="PF00501"/>
    </source>
</evidence>
<dbReference type="EMBL" id="CAJFCW020000002">
    <property type="protein sequence ID" value="CAG9092228.1"/>
    <property type="molecule type" value="Genomic_DNA"/>
</dbReference>
<comment type="caution">
    <text evidence="6">The sequence shown here is derived from an EMBL/GenBank/DDBJ whole genome shotgun (WGS) entry which is preliminary data.</text>
</comment>
<dbReference type="PANTHER" id="PTHR24096">
    <property type="entry name" value="LONG-CHAIN-FATTY-ACID--COA LIGASE"/>
    <property type="match status" value="1"/>
</dbReference>
<dbReference type="InterPro" id="IPR025110">
    <property type="entry name" value="AMP-bd_C"/>
</dbReference>
<dbReference type="AlphaFoldDB" id="A0A811K675"/>
<protein>
    <submittedName>
        <fullName evidence="6">Uncharacterized protein</fullName>
    </submittedName>
</protein>
<dbReference type="Pfam" id="PF00501">
    <property type="entry name" value="AMP-binding"/>
    <property type="match status" value="1"/>
</dbReference>
<comment type="subcellular location">
    <subcellularLocation>
        <location evidence="1">Peroxisome</location>
    </subcellularLocation>
</comment>
<name>A0A811K675_9BILA</name>
<keyword evidence="7" id="KW-1185">Reference proteome</keyword>
<dbReference type="FunFam" id="3.30.300.30:FF:000007">
    <property type="entry name" value="4-coumarate--CoA ligase 2"/>
    <property type="match status" value="1"/>
</dbReference>
<evidence type="ECO:0000313" key="6">
    <source>
        <dbReference type="EMBL" id="CAD5210852.1"/>
    </source>
</evidence>
<dbReference type="Gene3D" id="3.30.300.30">
    <property type="match status" value="1"/>
</dbReference>